<dbReference type="Proteomes" id="UP000198640">
    <property type="component" value="Unassembled WGS sequence"/>
</dbReference>
<dbReference type="PANTHER" id="PTHR39664">
    <property type="match status" value="1"/>
</dbReference>
<accession>A0A1H3PLY3</accession>
<dbReference type="STRING" id="44576.SAMN05421881_11031"/>
<dbReference type="PANTHER" id="PTHR39664:SF2">
    <property type="entry name" value="NUCLEIC ACID-BINDING PROTEIN, CONTAINING PIN DOMAIN-RELATED"/>
    <property type="match status" value="1"/>
</dbReference>
<organism evidence="2 3">
    <name type="scientific">Nitrosomonas halophila</name>
    <dbReference type="NCBI Taxonomy" id="44576"/>
    <lineage>
        <taxon>Bacteria</taxon>
        <taxon>Pseudomonadati</taxon>
        <taxon>Pseudomonadota</taxon>
        <taxon>Betaproteobacteria</taxon>
        <taxon>Nitrosomonadales</taxon>
        <taxon>Nitrosomonadaceae</taxon>
        <taxon>Nitrosomonas</taxon>
    </lineage>
</organism>
<dbReference type="InterPro" id="IPR002716">
    <property type="entry name" value="PIN_dom"/>
</dbReference>
<dbReference type="EMBL" id="FNOY01000103">
    <property type="protein sequence ID" value="SDZ02067.1"/>
    <property type="molecule type" value="Genomic_DNA"/>
</dbReference>
<dbReference type="Gene3D" id="3.40.50.1010">
    <property type="entry name" value="5'-nuclease"/>
    <property type="match status" value="1"/>
</dbReference>
<dbReference type="InterPro" id="IPR029060">
    <property type="entry name" value="PIN-like_dom_sf"/>
</dbReference>
<dbReference type="CDD" id="cd18683">
    <property type="entry name" value="PIN_VapC-like"/>
    <property type="match status" value="1"/>
</dbReference>
<reference evidence="2 3" key="1">
    <citation type="submission" date="2016-10" db="EMBL/GenBank/DDBJ databases">
        <authorList>
            <person name="de Groot N.N."/>
        </authorList>
    </citation>
    <scope>NUCLEOTIDE SEQUENCE [LARGE SCALE GENOMIC DNA]</scope>
    <source>
        <strain evidence="2 3">Nm1</strain>
    </source>
</reference>
<dbReference type="OrthoDB" id="32974at2"/>
<proteinExistence type="predicted"/>
<name>A0A1H3PLY3_9PROT</name>
<dbReference type="RefSeq" id="WP_090415844.1">
    <property type="nucleotide sequence ID" value="NZ_FNOY01000103.1"/>
</dbReference>
<dbReference type="SUPFAM" id="SSF88723">
    <property type="entry name" value="PIN domain-like"/>
    <property type="match status" value="1"/>
</dbReference>
<evidence type="ECO:0000313" key="2">
    <source>
        <dbReference type="EMBL" id="SDZ02067.1"/>
    </source>
</evidence>
<evidence type="ECO:0000259" key="1">
    <source>
        <dbReference type="Pfam" id="PF01850"/>
    </source>
</evidence>
<keyword evidence="3" id="KW-1185">Reference proteome</keyword>
<feature type="domain" description="PIN" evidence="1">
    <location>
        <begin position="2"/>
        <end position="112"/>
    </location>
</feature>
<sequence length="140" mass="15628">MIALDTNVLLRYLLQDDPEQSPKAAQLITSHATILIPDVVLVETIWTLKGKKYQLGKAELIHVLKALLEESGICFENNQTVWQALNDYRKADTIDGKQADFPDALIARKARLMAKTRPTPLIGIYTFDTAAQQLPGMLPI</sequence>
<dbReference type="AlphaFoldDB" id="A0A1H3PLY3"/>
<gene>
    <name evidence="2" type="ORF">SAMN05421881_11031</name>
</gene>
<protein>
    <submittedName>
        <fullName evidence="2">Predicted nucleic-acid-binding protein, contains PIN domain</fullName>
    </submittedName>
</protein>
<dbReference type="Pfam" id="PF01850">
    <property type="entry name" value="PIN"/>
    <property type="match status" value="1"/>
</dbReference>
<evidence type="ECO:0000313" key="3">
    <source>
        <dbReference type="Proteomes" id="UP000198640"/>
    </source>
</evidence>